<name>A0ABQ8HHY7_9ROSI</name>
<feature type="region of interest" description="Disordered" evidence="2">
    <location>
        <begin position="210"/>
        <end position="235"/>
    </location>
</feature>
<dbReference type="EMBL" id="JAFEMO010000010">
    <property type="protein sequence ID" value="KAH7560666.1"/>
    <property type="molecule type" value="Genomic_DNA"/>
</dbReference>
<evidence type="ECO:0000259" key="3">
    <source>
        <dbReference type="PROSITE" id="PS50158"/>
    </source>
</evidence>
<feature type="compositionally biased region" description="Basic and acidic residues" evidence="2">
    <location>
        <begin position="20"/>
        <end position="35"/>
    </location>
</feature>
<proteinExistence type="predicted"/>
<sequence>MRRVGHPRTGPEANLNVNFEHGRGSEHDIDMEVESHPNPPRPQPRAPEPRDETIDRITQLLTTIVQHQTHVPEITIERARRVGATSFDGSGDPDSVHAWLNDLERGSMTVDAYEKQFTELSRVAPHIVENEVNRCKKFKEGHMHEIKTYVSAAEHTEYGKLVESTSRVERNINEAHRFDQQRQKRSNQNWSVEGSIVKYLEQSYSRPTTSFQHKYVPDSSQASVKQPVGGSQQSGNVGRVRYPQCQKCGKNHKRQCNLGIPGCYHCGQTGHFKRDCPGLAQRSNAEQLQVPINVSSGSVQM</sequence>
<keyword evidence="5" id="KW-1185">Reference proteome</keyword>
<keyword evidence="1" id="KW-0479">Metal-binding</keyword>
<dbReference type="SUPFAM" id="SSF57756">
    <property type="entry name" value="Retrovirus zinc finger-like domains"/>
    <property type="match status" value="1"/>
</dbReference>
<dbReference type="Pfam" id="PF00098">
    <property type="entry name" value="zf-CCHC"/>
    <property type="match status" value="1"/>
</dbReference>
<evidence type="ECO:0000256" key="2">
    <source>
        <dbReference type="SAM" id="MobiDB-lite"/>
    </source>
</evidence>
<feature type="compositionally biased region" description="Pro residues" evidence="2">
    <location>
        <begin position="37"/>
        <end position="46"/>
    </location>
</feature>
<evidence type="ECO:0000313" key="4">
    <source>
        <dbReference type="EMBL" id="KAH7560666.1"/>
    </source>
</evidence>
<evidence type="ECO:0000313" key="5">
    <source>
        <dbReference type="Proteomes" id="UP000827721"/>
    </source>
</evidence>
<organism evidence="4 5">
    <name type="scientific">Xanthoceras sorbifolium</name>
    <dbReference type="NCBI Taxonomy" id="99658"/>
    <lineage>
        <taxon>Eukaryota</taxon>
        <taxon>Viridiplantae</taxon>
        <taxon>Streptophyta</taxon>
        <taxon>Embryophyta</taxon>
        <taxon>Tracheophyta</taxon>
        <taxon>Spermatophyta</taxon>
        <taxon>Magnoliopsida</taxon>
        <taxon>eudicotyledons</taxon>
        <taxon>Gunneridae</taxon>
        <taxon>Pentapetalae</taxon>
        <taxon>rosids</taxon>
        <taxon>malvids</taxon>
        <taxon>Sapindales</taxon>
        <taxon>Sapindaceae</taxon>
        <taxon>Xanthoceroideae</taxon>
        <taxon>Xanthoceras</taxon>
    </lineage>
</organism>
<keyword evidence="1" id="KW-0863">Zinc-finger</keyword>
<keyword evidence="1" id="KW-0862">Zinc</keyword>
<dbReference type="Gene3D" id="4.10.60.10">
    <property type="entry name" value="Zinc finger, CCHC-type"/>
    <property type="match status" value="1"/>
</dbReference>
<evidence type="ECO:0000256" key="1">
    <source>
        <dbReference type="PROSITE-ProRule" id="PRU00047"/>
    </source>
</evidence>
<dbReference type="PANTHER" id="PTHR34482:SF36">
    <property type="entry name" value="RETROTRANSPOSON GAG DOMAIN-CONTAINING PROTEIN"/>
    <property type="match status" value="1"/>
</dbReference>
<dbReference type="Proteomes" id="UP000827721">
    <property type="component" value="Unassembled WGS sequence"/>
</dbReference>
<accession>A0ABQ8HHY7</accession>
<dbReference type="PANTHER" id="PTHR34482">
    <property type="entry name" value="DNA DAMAGE-INDUCIBLE PROTEIN 1-LIKE"/>
    <property type="match status" value="1"/>
</dbReference>
<feature type="region of interest" description="Disordered" evidence="2">
    <location>
        <begin position="1"/>
        <end position="50"/>
    </location>
</feature>
<feature type="domain" description="CCHC-type" evidence="3">
    <location>
        <begin position="263"/>
        <end position="277"/>
    </location>
</feature>
<dbReference type="InterPro" id="IPR036875">
    <property type="entry name" value="Znf_CCHC_sf"/>
</dbReference>
<dbReference type="PROSITE" id="PS50158">
    <property type="entry name" value="ZF_CCHC"/>
    <property type="match status" value="1"/>
</dbReference>
<protein>
    <recommendedName>
        <fullName evidence="3">CCHC-type domain-containing protein</fullName>
    </recommendedName>
</protein>
<dbReference type="SMART" id="SM00343">
    <property type="entry name" value="ZnF_C2HC"/>
    <property type="match status" value="1"/>
</dbReference>
<gene>
    <name evidence="4" type="ORF">JRO89_XS10G0065800</name>
</gene>
<dbReference type="InterPro" id="IPR001878">
    <property type="entry name" value="Znf_CCHC"/>
</dbReference>
<reference evidence="4 5" key="1">
    <citation type="submission" date="2021-02" db="EMBL/GenBank/DDBJ databases">
        <title>Plant Genome Project.</title>
        <authorList>
            <person name="Zhang R.-G."/>
        </authorList>
    </citation>
    <scope>NUCLEOTIDE SEQUENCE [LARGE SCALE GENOMIC DNA]</scope>
    <source>
        <tissue evidence="4">Leaves</tissue>
    </source>
</reference>
<comment type="caution">
    <text evidence="4">The sequence shown here is derived from an EMBL/GenBank/DDBJ whole genome shotgun (WGS) entry which is preliminary data.</text>
</comment>